<keyword evidence="5 8" id="KW-0862">Zinc</keyword>
<dbReference type="PANTHER" id="PTHR18952:SF265">
    <property type="entry name" value="CARBONIC ANHYDRASE"/>
    <property type="match status" value="1"/>
</dbReference>
<dbReference type="GO" id="GO:0004089">
    <property type="term" value="F:carbonate dehydratase activity"/>
    <property type="evidence" value="ECO:0007669"/>
    <property type="project" value="UniProtKB-UniRule"/>
</dbReference>
<comment type="catalytic activity">
    <reaction evidence="7 8">
        <text>hydrogencarbonate + H(+) = CO2 + H2O</text>
        <dbReference type="Rhea" id="RHEA:10748"/>
        <dbReference type="ChEBI" id="CHEBI:15377"/>
        <dbReference type="ChEBI" id="CHEBI:15378"/>
        <dbReference type="ChEBI" id="CHEBI:16526"/>
        <dbReference type="ChEBI" id="CHEBI:17544"/>
        <dbReference type="EC" id="4.2.1.1"/>
    </reaction>
</comment>
<dbReference type="Gene3D" id="3.10.200.10">
    <property type="entry name" value="Alpha carbonic anhydrase"/>
    <property type="match status" value="1"/>
</dbReference>
<accession>A0A9W9Z1H7</accession>
<gene>
    <name evidence="10" type="primary">CA13_3</name>
    <name evidence="10" type="ORF">OS493_012808</name>
</gene>
<proteinExistence type="inferred from homology"/>
<keyword evidence="4 8" id="KW-0479">Metal-binding</keyword>
<dbReference type="CDD" id="cd00326">
    <property type="entry name" value="alpha_CA"/>
    <property type="match status" value="1"/>
</dbReference>
<dbReference type="Proteomes" id="UP001163046">
    <property type="component" value="Unassembled WGS sequence"/>
</dbReference>
<reference evidence="10" key="1">
    <citation type="submission" date="2023-01" db="EMBL/GenBank/DDBJ databases">
        <title>Genome assembly of the deep-sea coral Lophelia pertusa.</title>
        <authorList>
            <person name="Herrera S."/>
            <person name="Cordes E."/>
        </authorList>
    </citation>
    <scope>NUCLEOTIDE SEQUENCE</scope>
    <source>
        <strain evidence="10">USNM1676648</strain>
        <tissue evidence="10">Polyp</tissue>
    </source>
</reference>
<name>A0A9W9Z1H7_9CNID</name>
<feature type="chain" id="PRO_5041016400" description="Carbonic anhydrase" evidence="8">
    <location>
        <begin position="19"/>
        <end position="302"/>
    </location>
</feature>
<dbReference type="InterPro" id="IPR001148">
    <property type="entry name" value="CA_dom"/>
</dbReference>
<evidence type="ECO:0000256" key="2">
    <source>
        <dbReference type="ARBA" id="ARBA00010718"/>
    </source>
</evidence>
<dbReference type="SUPFAM" id="SSF51069">
    <property type="entry name" value="Carbonic anhydrase"/>
    <property type="match status" value="1"/>
</dbReference>
<evidence type="ECO:0000256" key="7">
    <source>
        <dbReference type="ARBA" id="ARBA00048348"/>
    </source>
</evidence>
<dbReference type="Pfam" id="PF00194">
    <property type="entry name" value="Carb_anhydrase"/>
    <property type="match status" value="1"/>
</dbReference>
<comment type="caution">
    <text evidence="10">The sequence shown here is derived from an EMBL/GenBank/DDBJ whole genome shotgun (WGS) entry which is preliminary data.</text>
</comment>
<dbReference type="PROSITE" id="PS51144">
    <property type="entry name" value="ALPHA_CA_2"/>
    <property type="match status" value="1"/>
</dbReference>
<comment type="function">
    <text evidence="1 8">Reversible hydration of carbon dioxide.</text>
</comment>
<dbReference type="EMBL" id="MU826831">
    <property type="protein sequence ID" value="KAJ7373221.1"/>
    <property type="molecule type" value="Genomic_DNA"/>
</dbReference>
<feature type="signal peptide" evidence="8">
    <location>
        <begin position="1"/>
        <end position="18"/>
    </location>
</feature>
<evidence type="ECO:0000256" key="1">
    <source>
        <dbReference type="ARBA" id="ARBA00002904"/>
    </source>
</evidence>
<evidence type="ECO:0000256" key="5">
    <source>
        <dbReference type="ARBA" id="ARBA00022833"/>
    </source>
</evidence>
<sequence length="302" mass="32283">MESKIGIVLLAVISIVYAGEEGSRWGYKQTVYGPTDWGLAAPLCTGQFQSPIDIITSSAQTNSSHNGLALTFDNTDGAISGSLTNNGHAPTVTLDKTKGGVTLAGGPLGQTTFSLEQFHFHFGCESNVGSEHTVDGNSYASEMHLVFYNTLYESFQEAASKSDGLSVIGVFLQVNGGFNEWLENIALSLTNVKFPSGGSYSPGGSIPLATLVPDLVSKNAPYYTYKGSLTTPPCYESVQWIVLKNPISVTKSQLEIMRSLSATSGNSLCNNFRPVNALNGRKLYKWPGNGKLPGLLSVPFYN</sequence>
<evidence type="ECO:0000256" key="8">
    <source>
        <dbReference type="RuleBase" id="RU367011"/>
    </source>
</evidence>
<evidence type="ECO:0000256" key="6">
    <source>
        <dbReference type="ARBA" id="ARBA00023239"/>
    </source>
</evidence>
<evidence type="ECO:0000256" key="4">
    <source>
        <dbReference type="ARBA" id="ARBA00022723"/>
    </source>
</evidence>
<dbReference type="InterPro" id="IPR036398">
    <property type="entry name" value="CA_dom_sf"/>
</dbReference>
<comment type="similarity">
    <text evidence="2 8">Belongs to the alpha-carbonic anhydrase family.</text>
</comment>
<dbReference type="InterPro" id="IPR018338">
    <property type="entry name" value="Carbonic_anhydrase_a-class_CS"/>
</dbReference>
<dbReference type="OrthoDB" id="429145at2759"/>
<comment type="cofactor">
    <cofactor evidence="8">
        <name>Zn(2+)</name>
        <dbReference type="ChEBI" id="CHEBI:29105"/>
    </cofactor>
</comment>
<keyword evidence="6 8" id="KW-0456">Lyase</keyword>
<organism evidence="10 11">
    <name type="scientific">Desmophyllum pertusum</name>
    <dbReference type="NCBI Taxonomy" id="174260"/>
    <lineage>
        <taxon>Eukaryota</taxon>
        <taxon>Metazoa</taxon>
        <taxon>Cnidaria</taxon>
        <taxon>Anthozoa</taxon>
        <taxon>Hexacorallia</taxon>
        <taxon>Scleractinia</taxon>
        <taxon>Caryophylliina</taxon>
        <taxon>Caryophylliidae</taxon>
        <taxon>Desmophyllum</taxon>
    </lineage>
</organism>
<evidence type="ECO:0000313" key="11">
    <source>
        <dbReference type="Proteomes" id="UP001163046"/>
    </source>
</evidence>
<dbReference type="InterPro" id="IPR023561">
    <property type="entry name" value="Carbonic_anhydrase_a-class"/>
</dbReference>
<dbReference type="AlphaFoldDB" id="A0A9W9Z1H7"/>
<evidence type="ECO:0000259" key="9">
    <source>
        <dbReference type="PROSITE" id="PS51144"/>
    </source>
</evidence>
<dbReference type="PROSITE" id="PS00162">
    <property type="entry name" value="ALPHA_CA_1"/>
    <property type="match status" value="1"/>
</dbReference>
<dbReference type="EC" id="4.2.1.1" evidence="3 8"/>
<evidence type="ECO:0000256" key="3">
    <source>
        <dbReference type="ARBA" id="ARBA00012925"/>
    </source>
</evidence>
<dbReference type="SMART" id="SM01057">
    <property type="entry name" value="Carb_anhydrase"/>
    <property type="match status" value="1"/>
</dbReference>
<dbReference type="PANTHER" id="PTHR18952">
    <property type="entry name" value="CARBONIC ANHYDRASE"/>
    <property type="match status" value="1"/>
</dbReference>
<dbReference type="GO" id="GO:0008270">
    <property type="term" value="F:zinc ion binding"/>
    <property type="evidence" value="ECO:0007669"/>
    <property type="project" value="UniProtKB-UniRule"/>
</dbReference>
<protein>
    <recommendedName>
        <fullName evidence="3 8">Carbonic anhydrase</fullName>
        <ecNumber evidence="3 8">4.2.1.1</ecNumber>
    </recommendedName>
</protein>
<keyword evidence="8" id="KW-0732">Signal</keyword>
<feature type="domain" description="Alpha-carbonic anhydrase" evidence="9">
    <location>
        <begin position="23"/>
        <end position="287"/>
    </location>
</feature>
<keyword evidence="11" id="KW-1185">Reference proteome</keyword>
<evidence type="ECO:0000313" key="10">
    <source>
        <dbReference type="EMBL" id="KAJ7373221.1"/>
    </source>
</evidence>